<feature type="compositionally biased region" description="Polar residues" evidence="1">
    <location>
        <begin position="1"/>
        <end position="10"/>
    </location>
</feature>
<dbReference type="Proteomes" id="UP000759537">
    <property type="component" value="Unassembled WGS sequence"/>
</dbReference>
<dbReference type="PROSITE" id="PS50006">
    <property type="entry name" value="FHA_DOMAIN"/>
    <property type="match status" value="1"/>
</dbReference>
<feature type="compositionally biased region" description="Low complexity" evidence="1">
    <location>
        <begin position="60"/>
        <end position="69"/>
    </location>
</feature>
<feature type="compositionally biased region" description="Basic and acidic residues" evidence="1">
    <location>
        <begin position="96"/>
        <end position="166"/>
    </location>
</feature>
<dbReference type="Gene3D" id="2.60.200.20">
    <property type="match status" value="1"/>
</dbReference>
<feature type="compositionally biased region" description="Basic residues" evidence="1">
    <location>
        <begin position="167"/>
        <end position="184"/>
    </location>
</feature>
<dbReference type="SMART" id="SM00240">
    <property type="entry name" value="FHA"/>
    <property type="match status" value="1"/>
</dbReference>
<reference evidence="3" key="1">
    <citation type="submission" date="2019-10" db="EMBL/GenBank/DDBJ databases">
        <authorList>
            <consortium name="DOE Joint Genome Institute"/>
            <person name="Kuo A."/>
            <person name="Miyauchi S."/>
            <person name="Kiss E."/>
            <person name="Drula E."/>
            <person name="Kohler A."/>
            <person name="Sanchez-Garcia M."/>
            <person name="Andreopoulos B."/>
            <person name="Barry K.W."/>
            <person name="Bonito G."/>
            <person name="Buee M."/>
            <person name="Carver A."/>
            <person name="Chen C."/>
            <person name="Cichocki N."/>
            <person name="Clum A."/>
            <person name="Culley D."/>
            <person name="Crous P.W."/>
            <person name="Fauchery L."/>
            <person name="Girlanda M."/>
            <person name="Hayes R."/>
            <person name="Keri Z."/>
            <person name="LaButti K."/>
            <person name="Lipzen A."/>
            <person name="Lombard V."/>
            <person name="Magnuson J."/>
            <person name="Maillard F."/>
            <person name="Morin E."/>
            <person name="Murat C."/>
            <person name="Nolan M."/>
            <person name="Ohm R."/>
            <person name="Pangilinan J."/>
            <person name="Pereira M."/>
            <person name="Perotto S."/>
            <person name="Peter M."/>
            <person name="Riley R."/>
            <person name="Sitrit Y."/>
            <person name="Stielow B."/>
            <person name="Szollosi G."/>
            <person name="Zifcakova L."/>
            <person name="Stursova M."/>
            <person name="Spatafora J.W."/>
            <person name="Tedersoo L."/>
            <person name="Vaario L.-M."/>
            <person name="Yamada A."/>
            <person name="Yan M."/>
            <person name="Wang P."/>
            <person name="Xu J."/>
            <person name="Bruns T."/>
            <person name="Baldrian P."/>
            <person name="Vilgalys R."/>
            <person name="Henrissat B."/>
            <person name="Grigoriev I.V."/>
            <person name="Hibbett D."/>
            <person name="Nagy L.G."/>
            <person name="Martin F.M."/>
        </authorList>
    </citation>
    <scope>NUCLEOTIDE SEQUENCE</scope>
    <source>
        <strain evidence="3">Prilba</strain>
    </source>
</reference>
<dbReference type="EMBL" id="WHVB01000028">
    <property type="protein sequence ID" value="KAF8469385.1"/>
    <property type="molecule type" value="Genomic_DNA"/>
</dbReference>
<dbReference type="FunFam" id="2.60.200.20:FF:000038">
    <property type="entry name" value="FHA domain-containing protein SNIP1"/>
    <property type="match status" value="1"/>
</dbReference>
<organism evidence="3 4">
    <name type="scientific">Russula ochroleuca</name>
    <dbReference type="NCBI Taxonomy" id="152965"/>
    <lineage>
        <taxon>Eukaryota</taxon>
        <taxon>Fungi</taxon>
        <taxon>Dikarya</taxon>
        <taxon>Basidiomycota</taxon>
        <taxon>Agaricomycotina</taxon>
        <taxon>Agaricomycetes</taxon>
        <taxon>Russulales</taxon>
        <taxon>Russulaceae</taxon>
        <taxon>Russula</taxon>
    </lineage>
</organism>
<dbReference type="SUPFAM" id="SSF49879">
    <property type="entry name" value="SMAD/FHA domain"/>
    <property type="match status" value="1"/>
</dbReference>
<evidence type="ECO:0000313" key="4">
    <source>
        <dbReference type="Proteomes" id="UP000759537"/>
    </source>
</evidence>
<accession>A0A9P5JXP5</accession>
<evidence type="ECO:0000313" key="3">
    <source>
        <dbReference type="EMBL" id="KAF8469385.1"/>
    </source>
</evidence>
<evidence type="ECO:0000256" key="1">
    <source>
        <dbReference type="SAM" id="MobiDB-lite"/>
    </source>
</evidence>
<dbReference type="InterPro" id="IPR050923">
    <property type="entry name" value="Cell_Proc_Reg/RNA_Proc"/>
</dbReference>
<dbReference type="InterPro" id="IPR000253">
    <property type="entry name" value="FHA_dom"/>
</dbReference>
<keyword evidence="4" id="KW-1185">Reference proteome</keyword>
<protein>
    <submittedName>
        <fullName evidence="3">SMAD/FHA domain-containing protein</fullName>
    </submittedName>
</protein>
<feature type="region of interest" description="Disordered" evidence="1">
    <location>
        <begin position="1"/>
        <end position="204"/>
    </location>
</feature>
<name>A0A9P5JXP5_9AGAM</name>
<feature type="compositionally biased region" description="Basic and acidic residues" evidence="1">
    <location>
        <begin position="12"/>
        <end position="58"/>
    </location>
</feature>
<evidence type="ECO:0000259" key="2">
    <source>
        <dbReference type="PROSITE" id="PS50006"/>
    </source>
</evidence>
<dbReference type="Pfam" id="PF00498">
    <property type="entry name" value="FHA"/>
    <property type="match status" value="1"/>
</dbReference>
<dbReference type="OrthoDB" id="444265at2759"/>
<feature type="domain" description="FHA" evidence="2">
    <location>
        <begin position="262"/>
        <end position="325"/>
    </location>
</feature>
<dbReference type="AlphaFoldDB" id="A0A9P5JXP5"/>
<sequence>MPRRSPSPNSFERYRNSDDRGKYRSRRDDPRRGADRESQRGAYRDRRGFSERDTRRGYPDNNSNDNDGNSRQRRRGDGDDDRHRRKNGTGYDSLEEEGRRRRDEGSTGTDRRYASRHDEGDDKRNDHSRRGEYGDRGGADRDRPEDRDDRDRRERERDRGDDERRGSPRRRSASPRRSRPHSRSRSPSAAASPPEDKTKPNFAPSGLLAAATNTVRKADGTSTLLKYNEPPEARKPLVGWRLYVFKGDEQVDLLHIHRQSAYLIGRDPTVTDIPLEHPSCSKQHAVIQYRLVQQKDEFGSSKGVIKPFVIDLESTNGTHVNGDAIPTSRYYELKASDVLKFGTSNREYVLLHDEVS</sequence>
<proteinExistence type="predicted"/>
<comment type="caution">
    <text evidence="3">The sequence shown here is derived from an EMBL/GenBank/DDBJ whole genome shotgun (WGS) entry which is preliminary data.</text>
</comment>
<reference evidence="3" key="2">
    <citation type="journal article" date="2020" name="Nat. Commun.">
        <title>Large-scale genome sequencing of mycorrhizal fungi provides insights into the early evolution of symbiotic traits.</title>
        <authorList>
            <person name="Miyauchi S."/>
            <person name="Kiss E."/>
            <person name="Kuo A."/>
            <person name="Drula E."/>
            <person name="Kohler A."/>
            <person name="Sanchez-Garcia M."/>
            <person name="Morin E."/>
            <person name="Andreopoulos B."/>
            <person name="Barry K.W."/>
            <person name="Bonito G."/>
            <person name="Buee M."/>
            <person name="Carver A."/>
            <person name="Chen C."/>
            <person name="Cichocki N."/>
            <person name="Clum A."/>
            <person name="Culley D."/>
            <person name="Crous P.W."/>
            <person name="Fauchery L."/>
            <person name="Girlanda M."/>
            <person name="Hayes R.D."/>
            <person name="Keri Z."/>
            <person name="LaButti K."/>
            <person name="Lipzen A."/>
            <person name="Lombard V."/>
            <person name="Magnuson J."/>
            <person name="Maillard F."/>
            <person name="Murat C."/>
            <person name="Nolan M."/>
            <person name="Ohm R.A."/>
            <person name="Pangilinan J."/>
            <person name="Pereira M.F."/>
            <person name="Perotto S."/>
            <person name="Peter M."/>
            <person name="Pfister S."/>
            <person name="Riley R."/>
            <person name="Sitrit Y."/>
            <person name="Stielow J.B."/>
            <person name="Szollosi G."/>
            <person name="Zifcakova L."/>
            <person name="Stursova M."/>
            <person name="Spatafora J.W."/>
            <person name="Tedersoo L."/>
            <person name="Vaario L.M."/>
            <person name="Yamada A."/>
            <person name="Yan M."/>
            <person name="Wang P."/>
            <person name="Xu J."/>
            <person name="Bruns T."/>
            <person name="Baldrian P."/>
            <person name="Vilgalys R."/>
            <person name="Dunand C."/>
            <person name="Henrissat B."/>
            <person name="Grigoriev I.V."/>
            <person name="Hibbett D."/>
            <person name="Nagy L.G."/>
            <person name="Martin F.M."/>
        </authorList>
    </citation>
    <scope>NUCLEOTIDE SEQUENCE</scope>
    <source>
        <strain evidence="3">Prilba</strain>
    </source>
</reference>
<dbReference type="PANTHER" id="PTHR23308">
    <property type="entry name" value="NUCLEAR INHIBITOR OF PROTEIN PHOSPHATASE-1"/>
    <property type="match status" value="1"/>
</dbReference>
<gene>
    <name evidence="3" type="ORF">DFH94DRAFT_773498</name>
</gene>
<dbReference type="InterPro" id="IPR008984">
    <property type="entry name" value="SMAD_FHA_dom_sf"/>
</dbReference>